<organism evidence="1 2">
    <name type="scientific">Steinernema glaseri</name>
    <dbReference type="NCBI Taxonomy" id="37863"/>
    <lineage>
        <taxon>Eukaryota</taxon>
        <taxon>Metazoa</taxon>
        <taxon>Ecdysozoa</taxon>
        <taxon>Nematoda</taxon>
        <taxon>Chromadorea</taxon>
        <taxon>Rhabditida</taxon>
        <taxon>Tylenchina</taxon>
        <taxon>Panagrolaimomorpha</taxon>
        <taxon>Strongyloidoidea</taxon>
        <taxon>Steinernematidae</taxon>
        <taxon>Steinernema</taxon>
    </lineage>
</organism>
<keyword evidence="1" id="KW-1185">Reference proteome</keyword>
<dbReference type="AlphaFoldDB" id="A0A1I8A3T6"/>
<reference evidence="2" key="1">
    <citation type="submission" date="2016-11" db="UniProtKB">
        <authorList>
            <consortium name="WormBaseParasite"/>
        </authorList>
    </citation>
    <scope>IDENTIFICATION</scope>
</reference>
<sequence length="99" mass="11005">MRMLGNGYGRIVKQVYRTTTMCRVGVPGVFCETPLSSLEEDTFAKAPVFDTLRTREELGEAENLVFHRSGAKHNSVCACVKHRSQFASIPTVPNLSRSD</sequence>
<proteinExistence type="predicted"/>
<dbReference type="Proteomes" id="UP000095287">
    <property type="component" value="Unplaced"/>
</dbReference>
<name>A0A1I8A3T6_9BILA</name>
<evidence type="ECO:0000313" key="1">
    <source>
        <dbReference type="Proteomes" id="UP000095287"/>
    </source>
</evidence>
<accession>A0A1I8A3T6</accession>
<protein>
    <submittedName>
        <fullName evidence="2">Uncharacterized protein</fullName>
    </submittedName>
</protein>
<dbReference type="WBParaSite" id="L893_g32729.t1">
    <property type="protein sequence ID" value="L893_g32729.t1"/>
    <property type="gene ID" value="L893_g32729"/>
</dbReference>
<evidence type="ECO:0000313" key="2">
    <source>
        <dbReference type="WBParaSite" id="L893_g32729.t1"/>
    </source>
</evidence>